<organism evidence="2 3">
    <name type="scientific">Rotaria magnacalcarata</name>
    <dbReference type="NCBI Taxonomy" id="392030"/>
    <lineage>
        <taxon>Eukaryota</taxon>
        <taxon>Metazoa</taxon>
        <taxon>Spiralia</taxon>
        <taxon>Gnathifera</taxon>
        <taxon>Rotifera</taxon>
        <taxon>Eurotatoria</taxon>
        <taxon>Bdelloidea</taxon>
        <taxon>Philodinida</taxon>
        <taxon>Philodinidae</taxon>
        <taxon>Rotaria</taxon>
    </lineage>
</organism>
<proteinExistence type="predicted"/>
<accession>A0A816SVM7</accession>
<reference evidence="2" key="1">
    <citation type="submission" date="2021-02" db="EMBL/GenBank/DDBJ databases">
        <authorList>
            <person name="Nowell W R."/>
        </authorList>
    </citation>
    <scope>NUCLEOTIDE SEQUENCE</scope>
</reference>
<comment type="caution">
    <text evidence="2">The sequence shown here is derived from an EMBL/GenBank/DDBJ whole genome shotgun (WGS) entry which is preliminary data.</text>
</comment>
<feature type="compositionally biased region" description="Basic and acidic residues" evidence="1">
    <location>
        <begin position="157"/>
        <end position="167"/>
    </location>
</feature>
<dbReference type="Proteomes" id="UP000663856">
    <property type="component" value="Unassembled WGS sequence"/>
</dbReference>
<dbReference type="EMBL" id="CAJNRF010006858">
    <property type="protein sequence ID" value="CAF2085250.1"/>
    <property type="molecule type" value="Genomic_DNA"/>
</dbReference>
<protein>
    <submittedName>
        <fullName evidence="2">Uncharacterized protein</fullName>
    </submittedName>
</protein>
<evidence type="ECO:0000256" key="1">
    <source>
        <dbReference type="SAM" id="MobiDB-lite"/>
    </source>
</evidence>
<dbReference type="AlphaFoldDB" id="A0A816SVM7"/>
<sequence>MQSSPPNISKATRTIITSDKWKNKNGSGLDITGRFGHEKWILIFANNETTVEELFDRHKWPDKIADNEFELKVPRIFPAAYSLVIQQFYDSWNINEDHYAGHSECPEVQQIRRQIGQNHKIKRTQLLINKEQDQHLSYDFNKQKFPPLPSSPMQQQQHEDFQSRPYT</sequence>
<feature type="region of interest" description="Disordered" evidence="1">
    <location>
        <begin position="140"/>
        <end position="167"/>
    </location>
</feature>
<gene>
    <name evidence="2" type="ORF">WKI299_LOCUS16990</name>
</gene>
<evidence type="ECO:0000313" key="2">
    <source>
        <dbReference type="EMBL" id="CAF2085250.1"/>
    </source>
</evidence>
<evidence type="ECO:0000313" key="3">
    <source>
        <dbReference type="Proteomes" id="UP000663856"/>
    </source>
</evidence>
<name>A0A816SVM7_9BILA</name>